<evidence type="ECO:0000256" key="4">
    <source>
        <dbReference type="ARBA" id="ARBA00022692"/>
    </source>
</evidence>
<evidence type="ECO:0000256" key="6">
    <source>
        <dbReference type="ARBA" id="ARBA00023136"/>
    </source>
</evidence>
<dbReference type="Pfam" id="PF00593">
    <property type="entry name" value="TonB_dep_Rec_b-barrel"/>
    <property type="match status" value="1"/>
</dbReference>
<evidence type="ECO:0000256" key="9">
    <source>
        <dbReference type="RuleBase" id="RU003357"/>
    </source>
</evidence>
<evidence type="ECO:0000259" key="12">
    <source>
        <dbReference type="Pfam" id="PF07715"/>
    </source>
</evidence>
<dbReference type="PANTHER" id="PTHR30069">
    <property type="entry name" value="TONB-DEPENDENT OUTER MEMBRANE RECEPTOR"/>
    <property type="match status" value="1"/>
</dbReference>
<dbReference type="InterPro" id="IPR000531">
    <property type="entry name" value="Beta-barrel_TonB"/>
</dbReference>
<accession>A0ABT5WKY1</accession>
<dbReference type="EMBL" id="JARESE010000008">
    <property type="protein sequence ID" value="MDE8650688.1"/>
    <property type="molecule type" value="Genomic_DNA"/>
</dbReference>
<evidence type="ECO:0000256" key="3">
    <source>
        <dbReference type="ARBA" id="ARBA00022452"/>
    </source>
</evidence>
<feature type="domain" description="TonB-dependent receptor-like beta-barrel" evidence="11">
    <location>
        <begin position="342"/>
        <end position="673"/>
    </location>
</feature>
<feature type="chain" id="PRO_5046430031" evidence="10">
    <location>
        <begin position="34"/>
        <end position="704"/>
    </location>
</feature>
<feature type="domain" description="TonB-dependent receptor plug" evidence="12">
    <location>
        <begin position="72"/>
        <end position="168"/>
    </location>
</feature>
<reference evidence="13 14" key="1">
    <citation type="submission" date="2023-03" db="EMBL/GenBank/DDBJ databases">
        <title>NovoSphingobium album sp. nov. isolated from polycyclic aromatic hydrocarbons- and heavy-metal polluted soil.</title>
        <authorList>
            <person name="Liu Z."/>
            <person name="Wang K."/>
        </authorList>
    </citation>
    <scope>NUCLEOTIDE SEQUENCE [LARGE SCALE GENOMIC DNA]</scope>
    <source>
        <strain evidence="13 14">H3SJ31-1</strain>
    </source>
</reference>
<dbReference type="InterPro" id="IPR039426">
    <property type="entry name" value="TonB-dep_rcpt-like"/>
</dbReference>
<dbReference type="PROSITE" id="PS52016">
    <property type="entry name" value="TONB_DEPENDENT_REC_3"/>
    <property type="match status" value="1"/>
</dbReference>
<evidence type="ECO:0000256" key="8">
    <source>
        <dbReference type="PROSITE-ProRule" id="PRU01360"/>
    </source>
</evidence>
<sequence length="704" mass="74040">MHNARFRTAALLIGSALVATLATTAFLPASALAAQADPPAADADHPEDSGTAIVVVGRLISGNSDPISAPVVLQGDTLTRQLKPQIGEMLASLPGVSSSGFAPGVSRPVLRGFDGPRVQVLLDGIGSLDASSVSADHAVSLDTLNVERVEVLHGPRVLLYAGDPSGGVVNGIDKRIPRAVPDQPFTLDALGSYGTAADAVFGGAAADIRLAPRLVAHFDGSYNHSENQRVGGYVLSPQLRAATLGEADALRGEGDADSADSLVMQANRRGSIANSGAEGWTLGGGLAFIDAGGDIGVSVQRLANDYGIPPRPEAEPESVAISLRQTRIDMRAGLNLDGVFKRLEFRGAYGDYRHAEIEDGATGTVFSSNAIEARLEAVQQRHGAWSGTSGLQYGTSRLDVAGGEDLLPDNQTDRFAAFTLQRLEVGPLDVEGALRFERTAVRDLPDRRKRAFSQWSGVAGLAWHPADALTVSLSASHGERAPSAEELFIDGLHDATQSYERGDPGFSIERSNGIEAGLRYNSGGVVASLTAFGTNFKDFITAVPTDEVVEGFPVYQYTQAAARFRGIEAEGAVTLASWGESAVKIDGGADYTRARLVGLGPVPRIPPLRVRGGLEYSAPALTLRGEVEYNARQGRVSENENPTAAFTLVNASVSWRPLGEDGPLSLILSGDNLLDVIGRRAASETRDFVPIAGRDVKLTARVTI</sequence>
<evidence type="ECO:0000256" key="2">
    <source>
        <dbReference type="ARBA" id="ARBA00022448"/>
    </source>
</evidence>
<comment type="caution">
    <text evidence="13">The sequence shown here is derived from an EMBL/GenBank/DDBJ whole genome shotgun (WGS) entry which is preliminary data.</text>
</comment>
<dbReference type="InterPro" id="IPR036942">
    <property type="entry name" value="Beta-barrel_TonB_sf"/>
</dbReference>
<dbReference type="PANTHER" id="PTHR30069:SF40">
    <property type="entry name" value="TONB-DEPENDENT RECEPTOR NMB0964-RELATED"/>
    <property type="match status" value="1"/>
</dbReference>
<keyword evidence="3 8" id="KW-1134">Transmembrane beta strand</keyword>
<evidence type="ECO:0000256" key="10">
    <source>
        <dbReference type="SAM" id="SignalP"/>
    </source>
</evidence>
<dbReference type="RefSeq" id="WP_275226771.1">
    <property type="nucleotide sequence ID" value="NZ_JARESE010000008.1"/>
</dbReference>
<evidence type="ECO:0000256" key="1">
    <source>
        <dbReference type="ARBA" id="ARBA00004571"/>
    </source>
</evidence>
<feature type="signal peptide" evidence="10">
    <location>
        <begin position="1"/>
        <end position="33"/>
    </location>
</feature>
<dbReference type="SUPFAM" id="SSF56935">
    <property type="entry name" value="Porins"/>
    <property type="match status" value="1"/>
</dbReference>
<keyword evidence="14" id="KW-1185">Reference proteome</keyword>
<gene>
    <name evidence="13" type="ORF">PYV00_03015</name>
</gene>
<protein>
    <submittedName>
        <fullName evidence="13">TonB-dependent receptor</fullName>
    </submittedName>
</protein>
<keyword evidence="10" id="KW-0732">Signal</keyword>
<evidence type="ECO:0000313" key="13">
    <source>
        <dbReference type="EMBL" id="MDE8650688.1"/>
    </source>
</evidence>
<dbReference type="Proteomes" id="UP001216253">
    <property type="component" value="Unassembled WGS sequence"/>
</dbReference>
<organism evidence="13 14">
    <name type="scientific">Novosphingobium album</name>
    <name type="common">ex Liu et al. 2023</name>
    <dbReference type="NCBI Taxonomy" id="3031130"/>
    <lineage>
        <taxon>Bacteria</taxon>
        <taxon>Pseudomonadati</taxon>
        <taxon>Pseudomonadota</taxon>
        <taxon>Alphaproteobacteria</taxon>
        <taxon>Sphingomonadales</taxon>
        <taxon>Sphingomonadaceae</taxon>
        <taxon>Novosphingobium</taxon>
    </lineage>
</organism>
<dbReference type="Gene3D" id="2.40.170.20">
    <property type="entry name" value="TonB-dependent receptor, beta-barrel domain"/>
    <property type="match status" value="1"/>
</dbReference>
<name>A0ABT5WKY1_9SPHN</name>
<keyword evidence="7 8" id="KW-0998">Cell outer membrane</keyword>
<evidence type="ECO:0000259" key="11">
    <source>
        <dbReference type="Pfam" id="PF00593"/>
    </source>
</evidence>
<dbReference type="Pfam" id="PF07715">
    <property type="entry name" value="Plug"/>
    <property type="match status" value="1"/>
</dbReference>
<keyword evidence="2 8" id="KW-0813">Transport</keyword>
<evidence type="ECO:0000256" key="5">
    <source>
        <dbReference type="ARBA" id="ARBA00023077"/>
    </source>
</evidence>
<evidence type="ECO:0000256" key="7">
    <source>
        <dbReference type="ARBA" id="ARBA00023237"/>
    </source>
</evidence>
<comment type="subcellular location">
    <subcellularLocation>
        <location evidence="1 8">Cell outer membrane</location>
        <topology evidence="1 8">Multi-pass membrane protein</topology>
    </subcellularLocation>
</comment>
<dbReference type="InterPro" id="IPR037066">
    <property type="entry name" value="Plug_dom_sf"/>
</dbReference>
<keyword evidence="13" id="KW-0675">Receptor</keyword>
<keyword evidence="5 9" id="KW-0798">TonB box</keyword>
<keyword evidence="4 8" id="KW-0812">Transmembrane</keyword>
<evidence type="ECO:0000313" key="14">
    <source>
        <dbReference type="Proteomes" id="UP001216253"/>
    </source>
</evidence>
<keyword evidence="6 8" id="KW-0472">Membrane</keyword>
<dbReference type="Gene3D" id="2.170.130.10">
    <property type="entry name" value="TonB-dependent receptor, plug domain"/>
    <property type="match status" value="1"/>
</dbReference>
<proteinExistence type="inferred from homology"/>
<comment type="similarity">
    <text evidence="8 9">Belongs to the TonB-dependent receptor family.</text>
</comment>
<dbReference type="InterPro" id="IPR012910">
    <property type="entry name" value="Plug_dom"/>
</dbReference>